<dbReference type="AlphaFoldDB" id="A0A7C3LXY7"/>
<sequence length="76" mass="8718">MASAYEELKEALENIEHDLETERFVPEAKWLHLEREIENRTLGGGISGEESLDLKELLDELRLEHDLRMNPGTLGS</sequence>
<comment type="caution">
    <text evidence="1">The sequence shown here is derived from an EMBL/GenBank/DDBJ whole genome shotgun (WGS) entry which is preliminary data.</text>
</comment>
<reference evidence="1" key="1">
    <citation type="journal article" date="2020" name="mSystems">
        <title>Genome- and Community-Level Interaction Insights into Carbon Utilization and Element Cycling Functions of Hydrothermarchaeota in Hydrothermal Sediment.</title>
        <authorList>
            <person name="Zhou Z."/>
            <person name="Liu Y."/>
            <person name="Xu W."/>
            <person name="Pan J."/>
            <person name="Luo Z.H."/>
            <person name="Li M."/>
        </authorList>
    </citation>
    <scope>NUCLEOTIDE SEQUENCE [LARGE SCALE GENOMIC DNA]</scope>
    <source>
        <strain evidence="1">SpSt-902</strain>
    </source>
</reference>
<evidence type="ECO:0000313" key="1">
    <source>
        <dbReference type="EMBL" id="HFT94084.1"/>
    </source>
</evidence>
<name>A0A7C3LXY7_9BACT</name>
<gene>
    <name evidence="1" type="ORF">ENX03_09180</name>
</gene>
<proteinExistence type="predicted"/>
<dbReference type="EMBL" id="DTMM01000196">
    <property type="protein sequence ID" value="HFT94084.1"/>
    <property type="molecule type" value="Genomic_DNA"/>
</dbReference>
<accession>A0A7C3LXY7</accession>
<organism evidence="1">
    <name type="scientific">Leptospirillum ferriphilum</name>
    <dbReference type="NCBI Taxonomy" id="178606"/>
    <lineage>
        <taxon>Bacteria</taxon>
        <taxon>Pseudomonadati</taxon>
        <taxon>Nitrospirota</taxon>
        <taxon>Nitrospiria</taxon>
        <taxon>Nitrospirales</taxon>
        <taxon>Nitrospiraceae</taxon>
        <taxon>Leptospirillum</taxon>
    </lineage>
</organism>
<protein>
    <submittedName>
        <fullName evidence="1">Uncharacterized protein</fullName>
    </submittedName>
</protein>